<organism evidence="2">
    <name type="scientific">Rhizophora mucronata</name>
    <name type="common">Asiatic mangrove</name>
    <dbReference type="NCBI Taxonomy" id="61149"/>
    <lineage>
        <taxon>Eukaryota</taxon>
        <taxon>Viridiplantae</taxon>
        <taxon>Streptophyta</taxon>
        <taxon>Embryophyta</taxon>
        <taxon>Tracheophyta</taxon>
        <taxon>Spermatophyta</taxon>
        <taxon>Magnoliopsida</taxon>
        <taxon>eudicotyledons</taxon>
        <taxon>Gunneridae</taxon>
        <taxon>Pentapetalae</taxon>
        <taxon>rosids</taxon>
        <taxon>fabids</taxon>
        <taxon>Malpighiales</taxon>
        <taxon>Rhizophoraceae</taxon>
        <taxon>Rhizophora</taxon>
    </lineage>
</organism>
<accession>A0A2P2P7J5</accession>
<evidence type="ECO:0000256" key="1">
    <source>
        <dbReference type="SAM" id="SignalP"/>
    </source>
</evidence>
<proteinExistence type="predicted"/>
<dbReference type="AlphaFoldDB" id="A0A2P2P7J5"/>
<feature type="signal peptide" evidence="1">
    <location>
        <begin position="1"/>
        <end position="20"/>
    </location>
</feature>
<name>A0A2P2P7J5_RHIMU</name>
<protein>
    <submittedName>
        <fullName evidence="2">Uncharacterized protein</fullName>
    </submittedName>
</protein>
<keyword evidence="1" id="KW-0732">Signal</keyword>
<sequence>MQLSFLRLLNILLCFRCLQLLFLCPSPSTLSPKFSLLEVV</sequence>
<feature type="chain" id="PRO_5015199834" evidence="1">
    <location>
        <begin position="21"/>
        <end position="40"/>
    </location>
</feature>
<reference evidence="2" key="1">
    <citation type="submission" date="2018-02" db="EMBL/GenBank/DDBJ databases">
        <title>Rhizophora mucronata_Transcriptome.</title>
        <authorList>
            <person name="Meera S.P."/>
            <person name="Sreeshan A."/>
            <person name="Augustine A."/>
        </authorList>
    </citation>
    <scope>NUCLEOTIDE SEQUENCE</scope>
    <source>
        <tissue evidence="2">Leaf</tissue>
    </source>
</reference>
<dbReference type="EMBL" id="GGEC01070149">
    <property type="protein sequence ID" value="MBX50633.1"/>
    <property type="molecule type" value="Transcribed_RNA"/>
</dbReference>
<evidence type="ECO:0000313" key="2">
    <source>
        <dbReference type="EMBL" id="MBX50633.1"/>
    </source>
</evidence>